<dbReference type="FunFam" id="1.10.8.50:FF:000003">
    <property type="entry name" value="Formamidopyrimidine-DNA glycosylase"/>
    <property type="match status" value="1"/>
</dbReference>
<dbReference type="Pfam" id="PF06831">
    <property type="entry name" value="H2TH"/>
    <property type="match status" value="1"/>
</dbReference>
<evidence type="ECO:0000259" key="17">
    <source>
        <dbReference type="PROSITE" id="PS51066"/>
    </source>
</evidence>
<proteinExistence type="inferred from homology"/>
<dbReference type="PROSITE" id="PS51066">
    <property type="entry name" value="ZF_FPG_2"/>
    <property type="match status" value="1"/>
</dbReference>
<comment type="caution">
    <text evidence="19">The sequence shown here is derived from an EMBL/GenBank/DDBJ whole genome shotgun (WGS) entry which is preliminary data.</text>
</comment>
<evidence type="ECO:0000256" key="11">
    <source>
        <dbReference type="ARBA" id="ARBA00023204"/>
    </source>
</evidence>
<comment type="similarity">
    <text evidence="3">Belongs to the FPG family.</text>
</comment>
<keyword evidence="13" id="KW-0511">Multifunctional enzyme</keyword>
<dbReference type="EMBL" id="PSZO01000020">
    <property type="protein sequence ID" value="TCG10814.1"/>
    <property type="molecule type" value="Genomic_DNA"/>
</dbReference>
<evidence type="ECO:0000256" key="5">
    <source>
        <dbReference type="ARBA" id="ARBA00022723"/>
    </source>
</evidence>
<dbReference type="Pfam" id="PF06827">
    <property type="entry name" value="zf-FPG_IleRS"/>
    <property type="match status" value="1"/>
</dbReference>
<dbReference type="InterPro" id="IPR010663">
    <property type="entry name" value="Znf_FPG/IleRS"/>
</dbReference>
<keyword evidence="8" id="KW-0378">Hydrolase</keyword>
<dbReference type="PANTHER" id="PTHR22993">
    <property type="entry name" value="FORMAMIDOPYRIMIDINE-DNA GLYCOSYLASE"/>
    <property type="match status" value="1"/>
</dbReference>
<dbReference type="Pfam" id="PF01149">
    <property type="entry name" value="Fapy_DNA_glyco"/>
    <property type="match status" value="1"/>
</dbReference>
<dbReference type="Gene3D" id="1.10.8.50">
    <property type="match status" value="1"/>
</dbReference>
<reference evidence="19 20" key="1">
    <citation type="submission" date="2018-02" db="EMBL/GenBank/DDBJ databases">
        <title>Mycoplasma marinum and Mycoplasma todarodis sp. nov., moderately halophilic and psychrotolerant mycoplasmas isolated from cephalopods.</title>
        <authorList>
            <person name="Viver T."/>
        </authorList>
    </citation>
    <scope>NUCLEOTIDE SEQUENCE [LARGE SCALE GENOMIC DNA]</scope>
    <source>
        <strain evidence="19 20">PE</strain>
    </source>
</reference>
<dbReference type="GO" id="GO:0003684">
    <property type="term" value="F:damaged DNA binding"/>
    <property type="evidence" value="ECO:0007669"/>
    <property type="project" value="InterPro"/>
</dbReference>
<dbReference type="InterPro" id="IPR035937">
    <property type="entry name" value="FPG_N"/>
</dbReference>
<evidence type="ECO:0000256" key="14">
    <source>
        <dbReference type="ARBA" id="ARBA00023295"/>
    </source>
</evidence>
<organism evidence="19 20">
    <name type="scientific">Mycoplasma marinum</name>
    <dbReference type="NCBI Taxonomy" id="1937190"/>
    <lineage>
        <taxon>Bacteria</taxon>
        <taxon>Bacillati</taxon>
        <taxon>Mycoplasmatota</taxon>
        <taxon>Mollicutes</taxon>
        <taxon>Mycoplasmataceae</taxon>
        <taxon>Mycoplasma</taxon>
    </lineage>
</organism>
<keyword evidence="10" id="KW-0238">DNA-binding</keyword>
<keyword evidence="11" id="KW-0234">DNA repair</keyword>
<dbReference type="SUPFAM" id="SSF46946">
    <property type="entry name" value="S13-like H2TH domain"/>
    <property type="match status" value="1"/>
</dbReference>
<dbReference type="GO" id="GO:0006284">
    <property type="term" value="P:base-excision repair"/>
    <property type="evidence" value="ECO:0007669"/>
    <property type="project" value="InterPro"/>
</dbReference>
<comment type="subunit">
    <text evidence="4">Monomer.</text>
</comment>
<dbReference type="NCBIfam" id="NF002211">
    <property type="entry name" value="PRK01103.1"/>
    <property type="match status" value="1"/>
</dbReference>
<dbReference type="NCBIfam" id="TIGR00577">
    <property type="entry name" value="fpg"/>
    <property type="match status" value="1"/>
</dbReference>
<dbReference type="OrthoDB" id="9800855at2"/>
<keyword evidence="12" id="KW-0456">Lyase</keyword>
<dbReference type="Gene3D" id="3.20.190.10">
    <property type="entry name" value="MutM-like, N-terminal"/>
    <property type="match status" value="1"/>
</dbReference>
<dbReference type="GO" id="GO:0140078">
    <property type="term" value="F:class I DNA-(apurinic or apyrimidinic site) endonuclease activity"/>
    <property type="evidence" value="ECO:0007669"/>
    <property type="project" value="UniProtKB-EC"/>
</dbReference>
<evidence type="ECO:0000256" key="15">
    <source>
        <dbReference type="ARBA" id="ARBA00044632"/>
    </source>
</evidence>
<keyword evidence="9" id="KW-0862">Zinc</keyword>
<evidence type="ECO:0000256" key="6">
    <source>
        <dbReference type="ARBA" id="ARBA00022763"/>
    </source>
</evidence>
<evidence type="ECO:0000256" key="16">
    <source>
        <dbReference type="PROSITE-ProRule" id="PRU00391"/>
    </source>
</evidence>
<evidence type="ECO:0000313" key="20">
    <source>
        <dbReference type="Proteomes" id="UP000294192"/>
    </source>
</evidence>
<dbReference type="PANTHER" id="PTHR22993:SF9">
    <property type="entry name" value="FORMAMIDOPYRIMIDINE-DNA GLYCOSYLASE"/>
    <property type="match status" value="1"/>
</dbReference>
<comment type="cofactor">
    <cofactor evidence="2">
        <name>Zn(2+)</name>
        <dbReference type="ChEBI" id="CHEBI:29105"/>
    </cofactor>
</comment>
<dbReference type="SUPFAM" id="SSF57716">
    <property type="entry name" value="Glucocorticoid receptor-like (DNA-binding domain)"/>
    <property type="match status" value="1"/>
</dbReference>
<evidence type="ECO:0000313" key="19">
    <source>
        <dbReference type="EMBL" id="TCG10814.1"/>
    </source>
</evidence>
<protein>
    <submittedName>
        <fullName evidence="19">DNA-formamidopyrimidine glycosylase</fullName>
    </submittedName>
</protein>
<comment type="catalytic activity">
    <reaction evidence="1">
        <text>Hydrolysis of DNA containing ring-opened 7-methylguanine residues, releasing 2,6-diamino-4-hydroxy-5-(N-methyl)formamidopyrimidine.</text>
        <dbReference type="EC" id="3.2.2.23"/>
    </reaction>
</comment>
<evidence type="ECO:0000256" key="9">
    <source>
        <dbReference type="ARBA" id="ARBA00022833"/>
    </source>
</evidence>
<dbReference type="GO" id="GO:0008270">
    <property type="term" value="F:zinc ion binding"/>
    <property type="evidence" value="ECO:0007669"/>
    <property type="project" value="UniProtKB-KW"/>
</dbReference>
<evidence type="ECO:0000256" key="12">
    <source>
        <dbReference type="ARBA" id="ARBA00023239"/>
    </source>
</evidence>
<dbReference type="GO" id="GO:0003690">
    <property type="term" value="F:double-stranded DNA binding"/>
    <property type="evidence" value="ECO:0007669"/>
    <property type="project" value="UniProtKB-ARBA"/>
</dbReference>
<dbReference type="PROSITE" id="PS51068">
    <property type="entry name" value="FPG_CAT"/>
    <property type="match status" value="1"/>
</dbReference>
<evidence type="ECO:0000256" key="8">
    <source>
        <dbReference type="ARBA" id="ARBA00022801"/>
    </source>
</evidence>
<sequence length="274" mass="31460">MPEMPEVRTVTKDMNILVEGKTISRVEFPIPKILKDISWEDFEKSIANTKIVKVTNIGKWIVFKLTKSKIILSHLRMTGSYYYFDKKPKELVKHTCSIFIFDDESELHYVDPRKFGTMHLRDEETFLDKKPLLDLGKEPQNTNVDDFLESLKRTSRAIKTVILDQKHVLGFGNIYVDETLWEAKIHPETPAKNINKKQAKLILEIGARIMDHSTRLGGSSIQTYGSVNGKPGEYQNYLKVFGKAKNPCPRCKEILQKTKVNGRGTTTCPNCQRI</sequence>
<keyword evidence="6" id="KW-0227">DNA damage</keyword>
<evidence type="ECO:0000256" key="3">
    <source>
        <dbReference type="ARBA" id="ARBA00009409"/>
    </source>
</evidence>
<gene>
    <name evidence="19" type="ORF">C4B24_03740</name>
</gene>
<comment type="catalytic activity">
    <reaction evidence="15">
        <text>2'-deoxyribonucleotide-(2'-deoxyribose 5'-phosphate)-2'-deoxyribonucleotide-DNA = a 3'-end 2'-deoxyribonucleotide-(2,3-dehydro-2,3-deoxyribose 5'-phosphate)-DNA + a 5'-end 5'-phospho-2'-deoxyribonucleoside-DNA + H(+)</text>
        <dbReference type="Rhea" id="RHEA:66592"/>
        <dbReference type="Rhea" id="RHEA-COMP:13180"/>
        <dbReference type="Rhea" id="RHEA-COMP:16897"/>
        <dbReference type="Rhea" id="RHEA-COMP:17067"/>
        <dbReference type="ChEBI" id="CHEBI:15378"/>
        <dbReference type="ChEBI" id="CHEBI:136412"/>
        <dbReference type="ChEBI" id="CHEBI:157695"/>
        <dbReference type="ChEBI" id="CHEBI:167181"/>
        <dbReference type="EC" id="4.2.99.18"/>
    </reaction>
</comment>
<evidence type="ECO:0000256" key="10">
    <source>
        <dbReference type="ARBA" id="ARBA00023125"/>
    </source>
</evidence>
<dbReference type="GO" id="GO:0034039">
    <property type="term" value="F:8-oxo-7,8-dihydroguanine DNA N-glycosylase activity"/>
    <property type="evidence" value="ECO:0007669"/>
    <property type="project" value="TreeGrafter"/>
</dbReference>
<accession>A0A4R0XK38</accession>
<keyword evidence="14" id="KW-0326">Glycosidase</keyword>
<dbReference type="InterPro" id="IPR012319">
    <property type="entry name" value="FPG_cat"/>
</dbReference>
<dbReference type="RefSeq" id="WP_131599425.1">
    <property type="nucleotide sequence ID" value="NZ_CBDBYK010000009.1"/>
</dbReference>
<dbReference type="SUPFAM" id="SSF81624">
    <property type="entry name" value="N-terminal domain of MutM-like DNA repair proteins"/>
    <property type="match status" value="1"/>
</dbReference>
<dbReference type="SMART" id="SM01232">
    <property type="entry name" value="H2TH"/>
    <property type="match status" value="1"/>
</dbReference>
<dbReference type="Proteomes" id="UP000294192">
    <property type="component" value="Unassembled WGS sequence"/>
</dbReference>
<dbReference type="InterPro" id="IPR000214">
    <property type="entry name" value="Znf_DNA_glyclase/AP_lyase"/>
</dbReference>
<feature type="domain" description="Formamidopyrimidine-DNA glycosylase catalytic" evidence="18">
    <location>
        <begin position="2"/>
        <end position="116"/>
    </location>
</feature>
<dbReference type="SMART" id="SM00898">
    <property type="entry name" value="Fapy_DNA_glyco"/>
    <property type="match status" value="1"/>
</dbReference>
<dbReference type="InterPro" id="IPR010979">
    <property type="entry name" value="Ribosomal_uS13-like_H2TH"/>
</dbReference>
<evidence type="ECO:0000256" key="7">
    <source>
        <dbReference type="ARBA" id="ARBA00022771"/>
    </source>
</evidence>
<dbReference type="CDD" id="cd08966">
    <property type="entry name" value="EcFpg-like_N"/>
    <property type="match status" value="1"/>
</dbReference>
<keyword evidence="5" id="KW-0479">Metal-binding</keyword>
<dbReference type="InterPro" id="IPR020629">
    <property type="entry name" value="FPG_Glyclase"/>
</dbReference>
<evidence type="ECO:0000256" key="4">
    <source>
        <dbReference type="ARBA" id="ARBA00011245"/>
    </source>
</evidence>
<name>A0A4R0XK38_9MOLU</name>
<evidence type="ECO:0000256" key="2">
    <source>
        <dbReference type="ARBA" id="ARBA00001947"/>
    </source>
</evidence>
<feature type="domain" description="FPG-type" evidence="17">
    <location>
        <begin position="239"/>
        <end position="273"/>
    </location>
</feature>
<evidence type="ECO:0000256" key="13">
    <source>
        <dbReference type="ARBA" id="ARBA00023268"/>
    </source>
</evidence>
<keyword evidence="20" id="KW-1185">Reference proteome</keyword>
<evidence type="ECO:0000256" key="1">
    <source>
        <dbReference type="ARBA" id="ARBA00001668"/>
    </source>
</evidence>
<dbReference type="AlphaFoldDB" id="A0A4R0XK38"/>
<dbReference type="InterPro" id="IPR015886">
    <property type="entry name" value="H2TH_FPG"/>
</dbReference>
<keyword evidence="7 16" id="KW-0863">Zinc-finger</keyword>
<evidence type="ECO:0000259" key="18">
    <source>
        <dbReference type="PROSITE" id="PS51068"/>
    </source>
</evidence>